<reference evidence="2 3" key="1">
    <citation type="journal article" date="2021" name="bioRxiv">
        <title>Chromosome-scale and haplotype-resolved genome assembly of a tetraploid potato cultivar.</title>
        <authorList>
            <person name="Sun H."/>
            <person name="Jiao W.-B."/>
            <person name="Krause K."/>
            <person name="Campoy J.A."/>
            <person name="Goel M."/>
            <person name="Folz-Donahue K."/>
            <person name="Kukat C."/>
            <person name="Huettel B."/>
            <person name="Schneeberger K."/>
        </authorList>
    </citation>
    <scope>NUCLEOTIDE SEQUENCE [LARGE SCALE GENOMIC DNA]</scope>
    <source>
        <strain evidence="2">SolTubOtavaFocal</strain>
        <tissue evidence="2">Leaves</tissue>
    </source>
</reference>
<feature type="region of interest" description="Disordered" evidence="1">
    <location>
        <begin position="53"/>
        <end position="115"/>
    </location>
</feature>
<evidence type="ECO:0000256" key="1">
    <source>
        <dbReference type="SAM" id="MobiDB-lite"/>
    </source>
</evidence>
<dbReference type="Proteomes" id="UP000826656">
    <property type="component" value="Unassembled WGS sequence"/>
</dbReference>
<organism evidence="2 3">
    <name type="scientific">Solanum tuberosum</name>
    <name type="common">Potato</name>
    <dbReference type="NCBI Taxonomy" id="4113"/>
    <lineage>
        <taxon>Eukaryota</taxon>
        <taxon>Viridiplantae</taxon>
        <taxon>Streptophyta</taxon>
        <taxon>Embryophyta</taxon>
        <taxon>Tracheophyta</taxon>
        <taxon>Spermatophyta</taxon>
        <taxon>Magnoliopsida</taxon>
        <taxon>eudicotyledons</taxon>
        <taxon>Gunneridae</taxon>
        <taxon>Pentapetalae</taxon>
        <taxon>asterids</taxon>
        <taxon>lamiids</taxon>
        <taxon>Solanales</taxon>
        <taxon>Solanaceae</taxon>
        <taxon>Solanoideae</taxon>
        <taxon>Solaneae</taxon>
        <taxon>Solanum</taxon>
    </lineage>
</organism>
<evidence type="ECO:0000313" key="2">
    <source>
        <dbReference type="EMBL" id="KAH0748097.1"/>
    </source>
</evidence>
<keyword evidence="3" id="KW-1185">Reference proteome</keyword>
<protein>
    <submittedName>
        <fullName evidence="2">Uncharacterized protein</fullName>
    </submittedName>
</protein>
<proteinExistence type="predicted"/>
<comment type="caution">
    <text evidence="2">The sequence shown here is derived from an EMBL/GenBank/DDBJ whole genome shotgun (WGS) entry which is preliminary data.</text>
</comment>
<accession>A0ABQ7UET2</accession>
<feature type="compositionally biased region" description="Basic residues" evidence="1">
    <location>
        <begin position="74"/>
        <end position="92"/>
    </location>
</feature>
<gene>
    <name evidence="2" type="ORF">KY290_027329</name>
</gene>
<sequence>MGKQKKNEGKKTLTTTFELKHMTSYLYQNHLSVHFIHHRKHLEKKEIEVRINKEQRKGKYNSEGPPLRAEKNNGKMKRRKTLMIHRIRRRKMGLVTAPNGDIEEKKGSGDIEEEK</sequence>
<evidence type="ECO:0000313" key="3">
    <source>
        <dbReference type="Proteomes" id="UP000826656"/>
    </source>
</evidence>
<name>A0ABQ7UET2_SOLTU</name>
<dbReference type="EMBL" id="JAIVGD010000019">
    <property type="protein sequence ID" value="KAH0748097.1"/>
    <property type="molecule type" value="Genomic_DNA"/>
</dbReference>